<evidence type="ECO:0000313" key="8">
    <source>
        <dbReference type="EMBL" id="BDU68499.1"/>
    </source>
</evidence>
<keyword evidence="4 6" id="KW-0472">Membrane</keyword>
<feature type="transmembrane region" description="Helical" evidence="6">
    <location>
        <begin position="195"/>
        <end position="215"/>
    </location>
</feature>
<evidence type="ECO:0000259" key="7">
    <source>
        <dbReference type="Pfam" id="PF04893"/>
    </source>
</evidence>
<feature type="domain" description="Yip1" evidence="7">
    <location>
        <begin position="29"/>
        <end position="238"/>
    </location>
</feature>
<evidence type="ECO:0000313" key="9">
    <source>
        <dbReference type="Proteomes" id="UP001242010"/>
    </source>
</evidence>
<evidence type="ECO:0000256" key="4">
    <source>
        <dbReference type="ARBA" id="ARBA00023136"/>
    </source>
</evidence>
<feature type="region of interest" description="Disordered" evidence="5">
    <location>
        <begin position="1"/>
        <end position="20"/>
    </location>
</feature>
<keyword evidence="3 6" id="KW-1133">Transmembrane helix</keyword>
<dbReference type="Pfam" id="PF04893">
    <property type="entry name" value="Yip1"/>
    <property type="match status" value="1"/>
</dbReference>
<accession>A0ABM8DNL2</accession>
<comment type="subcellular location">
    <subcellularLocation>
        <location evidence="1">Membrane</location>
        <topology evidence="1">Multi-pass membrane protein</topology>
    </subcellularLocation>
</comment>
<keyword evidence="2 6" id="KW-0812">Transmembrane</keyword>
<evidence type="ECO:0000256" key="6">
    <source>
        <dbReference type="SAM" id="Phobius"/>
    </source>
</evidence>
<reference evidence="9" key="1">
    <citation type="journal article" date="2023" name="Int. J. Syst. Evol. Microbiol.">
        <title>Mesoterricola silvestris gen. nov., sp. nov., Mesoterricola sediminis sp. nov., Geothrix oryzae sp. nov., Geothrix edaphica sp. nov., Geothrix rubra sp. nov., and Geothrix limicola sp. nov., six novel members of Acidobacteriota isolated from soils.</title>
        <authorList>
            <person name="Itoh H."/>
            <person name="Sugisawa Y."/>
            <person name="Mise K."/>
            <person name="Xu Z."/>
            <person name="Kuniyasu M."/>
            <person name="Ushijima N."/>
            <person name="Kawano K."/>
            <person name="Kobayashi E."/>
            <person name="Shiratori Y."/>
            <person name="Masuda Y."/>
            <person name="Senoo K."/>
        </authorList>
    </citation>
    <scope>NUCLEOTIDE SEQUENCE [LARGE SCALE GENOMIC DNA]</scope>
    <source>
        <strain evidence="9">Red222</strain>
    </source>
</reference>
<feature type="transmembrane region" description="Helical" evidence="6">
    <location>
        <begin position="47"/>
        <end position="67"/>
    </location>
</feature>
<organism evidence="8 9">
    <name type="scientific">Geothrix oryzae</name>
    <dbReference type="NCBI Taxonomy" id="2927975"/>
    <lineage>
        <taxon>Bacteria</taxon>
        <taxon>Pseudomonadati</taxon>
        <taxon>Acidobacteriota</taxon>
        <taxon>Holophagae</taxon>
        <taxon>Holophagales</taxon>
        <taxon>Holophagaceae</taxon>
        <taxon>Geothrix</taxon>
    </lineage>
</organism>
<sequence length="246" mass="26801">MSDQSSSLYGDQPEAPRPKAPGLIDQIVGVFTAPVELFQKLNKAPSWGWALGVLVVAALVVTVIWGLRVDVEEMLRPILERNPQVQASQIDMIIEMQKKFVLPFGIIGALFGTAAAMALVGLFYWLIGKALPEAEAPSYPQALSAAVVPTLVRLPHTLLLIVICLVRPIGGLTPEKLAPTSLGYFMHVENLKLHAFLYSIDLFYLAEAVLTYFALRHLVRMKTSGALICVLLPMAFGIGLRILGAK</sequence>
<keyword evidence="9" id="KW-1185">Reference proteome</keyword>
<protein>
    <recommendedName>
        <fullName evidence="7">Yip1 domain-containing protein</fullName>
    </recommendedName>
</protein>
<dbReference type="InterPro" id="IPR006977">
    <property type="entry name" value="Yip1_dom"/>
</dbReference>
<gene>
    <name evidence="8" type="ORF">GETHOR_06000</name>
</gene>
<evidence type="ECO:0000256" key="3">
    <source>
        <dbReference type="ARBA" id="ARBA00022989"/>
    </source>
</evidence>
<feature type="transmembrane region" description="Helical" evidence="6">
    <location>
        <begin position="100"/>
        <end position="126"/>
    </location>
</feature>
<proteinExistence type="predicted"/>
<dbReference type="EMBL" id="AP027079">
    <property type="protein sequence ID" value="BDU68499.1"/>
    <property type="molecule type" value="Genomic_DNA"/>
</dbReference>
<evidence type="ECO:0000256" key="2">
    <source>
        <dbReference type="ARBA" id="ARBA00022692"/>
    </source>
</evidence>
<evidence type="ECO:0000256" key="1">
    <source>
        <dbReference type="ARBA" id="ARBA00004141"/>
    </source>
</evidence>
<dbReference type="Proteomes" id="UP001242010">
    <property type="component" value="Chromosome"/>
</dbReference>
<dbReference type="RefSeq" id="WP_286355136.1">
    <property type="nucleotide sequence ID" value="NZ_AP027079.1"/>
</dbReference>
<evidence type="ECO:0000256" key="5">
    <source>
        <dbReference type="SAM" id="MobiDB-lite"/>
    </source>
</evidence>
<feature type="transmembrane region" description="Helical" evidence="6">
    <location>
        <begin position="221"/>
        <end position="243"/>
    </location>
</feature>
<name>A0ABM8DNL2_9BACT</name>